<organism evidence="3 4">
    <name type="scientific">Alkalisalibacterium limincola</name>
    <dbReference type="NCBI Taxonomy" id="2699169"/>
    <lineage>
        <taxon>Bacteria</taxon>
        <taxon>Pseudomonadati</taxon>
        <taxon>Pseudomonadota</taxon>
        <taxon>Gammaproteobacteria</taxon>
        <taxon>Lysobacterales</taxon>
        <taxon>Lysobacteraceae</taxon>
        <taxon>Alkalisalibacterium</taxon>
    </lineage>
</organism>
<accession>A0A5C8KNP4</accession>
<feature type="compositionally biased region" description="Basic and acidic residues" evidence="1">
    <location>
        <begin position="242"/>
        <end position="262"/>
    </location>
</feature>
<dbReference type="Gene3D" id="1.25.40.10">
    <property type="entry name" value="Tetratricopeptide repeat domain"/>
    <property type="match status" value="1"/>
</dbReference>
<gene>
    <name evidence="3" type="ORF">FU658_08345</name>
</gene>
<keyword evidence="2" id="KW-0732">Signal</keyword>
<sequence length="262" mass="29257">MSMRIRLTAAPALAAALLMALGTAQGSELPGAEPPGRSDPTQRAILSSDGFLSHHPDLRYRMQGSRAFEDGFFNDALAHFKRAARHADKPSQAMIGEMYFTGNGVEQDRALGYAWMDLAAERAYPAFLALREHYWAQLSEAERSRAIEVGQDVYAEYEDAAAQPRLERELRRGRRGTTGSRVGSVGNLVIELPDGPGGVPMQVRGDQFYDRRYWEPTEYWAWQDEVWGAPLRGRVEVLPLRQSDDDTRSGDDRREAGDGSPR</sequence>
<dbReference type="InterPro" id="IPR011990">
    <property type="entry name" value="TPR-like_helical_dom_sf"/>
</dbReference>
<dbReference type="SMART" id="SM00671">
    <property type="entry name" value="SEL1"/>
    <property type="match status" value="1"/>
</dbReference>
<comment type="caution">
    <text evidence="3">The sequence shown here is derived from an EMBL/GenBank/DDBJ whole genome shotgun (WGS) entry which is preliminary data.</text>
</comment>
<dbReference type="SUPFAM" id="SSF81901">
    <property type="entry name" value="HCP-like"/>
    <property type="match status" value="1"/>
</dbReference>
<feature type="chain" id="PRO_5023015619" evidence="2">
    <location>
        <begin position="27"/>
        <end position="262"/>
    </location>
</feature>
<dbReference type="RefSeq" id="WP_147891667.1">
    <property type="nucleotide sequence ID" value="NZ_VRTS01000005.1"/>
</dbReference>
<evidence type="ECO:0000256" key="2">
    <source>
        <dbReference type="SAM" id="SignalP"/>
    </source>
</evidence>
<evidence type="ECO:0000313" key="3">
    <source>
        <dbReference type="EMBL" id="TXK62248.1"/>
    </source>
</evidence>
<dbReference type="Proteomes" id="UP000321248">
    <property type="component" value="Unassembled WGS sequence"/>
</dbReference>
<dbReference type="AlphaFoldDB" id="A0A5C8KNP4"/>
<dbReference type="InterPro" id="IPR006597">
    <property type="entry name" value="Sel1-like"/>
</dbReference>
<reference evidence="3 4" key="1">
    <citation type="submission" date="2019-08" db="EMBL/GenBank/DDBJ databases">
        <authorList>
            <person name="Karlyshev A.V."/>
        </authorList>
    </citation>
    <scope>NUCLEOTIDE SEQUENCE [LARGE SCALE GENOMIC DNA]</scope>
    <source>
        <strain evidence="3 4">Alg18-2.2</strain>
    </source>
</reference>
<evidence type="ECO:0000256" key="1">
    <source>
        <dbReference type="SAM" id="MobiDB-lite"/>
    </source>
</evidence>
<proteinExistence type="predicted"/>
<protein>
    <submittedName>
        <fullName evidence="3">Sel1 repeat family protein</fullName>
    </submittedName>
</protein>
<feature type="signal peptide" evidence="2">
    <location>
        <begin position="1"/>
        <end position="26"/>
    </location>
</feature>
<dbReference type="EMBL" id="VRTS01000005">
    <property type="protein sequence ID" value="TXK62248.1"/>
    <property type="molecule type" value="Genomic_DNA"/>
</dbReference>
<feature type="region of interest" description="Disordered" evidence="1">
    <location>
        <begin position="238"/>
        <end position="262"/>
    </location>
</feature>
<name>A0A5C8KNP4_9GAMM</name>
<dbReference type="OrthoDB" id="7063913at2"/>
<keyword evidence="4" id="KW-1185">Reference proteome</keyword>
<evidence type="ECO:0000313" key="4">
    <source>
        <dbReference type="Proteomes" id="UP000321248"/>
    </source>
</evidence>